<dbReference type="RefSeq" id="WP_377938191.1">
    <property type="nucleotide sequence ID" value="NZ_JBHUMF010000035.1"/>
</dbReference>
<dbReference type="Proteomes" id="UP001597506">
    <property type="component" value="Unassembled WGS sequence"/>
</dbReference>
<keyword evidence="2" id="KW-1185">Reference proteome</keyword>
<protein>
    <recommendedName>
        <fullName evidence="3">PD-(D/E)XK nuclease superfamily protein</fullName>
    </recommendedName>
</protein>
<gene>
    <name evidence="1" type="ORF">ACFSUL_20660</name>
</gene>
<evidence type="ECO:0000313" key="2">
    <source>
        <dbReference type="Proteomes" id="UP001597506"/>
    </source>
</evidence>
<proteinExistence type="predicted"/>
<evidence type="ECO:0000313" key="1">
    <source>
        <dbReference type="EMBL" id="MFD2683149.1"/>
    </source>
</evidence>
<evidence type="ECO:0008006" key="3">
    <source>
        <dbReference type="Google" id="ProtNLM"/>
    </source>
</evidence>
<name>A0ABW5RYE2_9BACI</name>
<reference evidence="2" key="1">
    <citation type="journal article" date="2019" name="Int. J. Syst. Evol. Microbiol.">
        <title>The Global Catalogue of Microorganisms (GCM) 10K type strain sequencing project: providing services to taxonomists for standard genome sequencing and annotation.</title>
        <authorList>
            <consortium name="The Broad Institute Genomics Platform"/>
            <consortium name="The Broad Institute Genome Sequencing Center for Infectious Disease"/>
            <person name="Wu L."/>
            <person name="Ma J."/>
        </authorList>
    </citation>
    <scope>NUCLEOTIDE SEQUENCE [LARGE SCALE GENOMIC DNA]</scope>
    <source>
        <strain evidence="2">KCTC 3913</strain>
    </source>
</reference>
<organism evidence="1 2">
    <name type="scientific">Bacillus seohaeanensis</name>
    <dbReference type="NCBI Taxonomy" id="284580"/>
    <lineage>
        <taxon>Bacteria</taxon>
        <taxon>Bacillati</taxon>
        <taxon>Bacillota</taxon>
        <taxon>Bacilli</taxon>
        <taxon>Bacillales</taxon>
        <taxon>Bacillaceae</taxon>
        <taxon>Bacillus</taxon>
    </lineage>
</organism>
<dbReference type="EMBL" id="JBHUMF010000035">
    <property type="protein sequence ID" value="MFD2683149.1"/>
    <property type="molecule type" value="Genomic_DNA"/>
</dbReference>
<sequence>MRVEQISIFESLIDMYERSEHYSKVPLEDFTTELLAGVLRSNQAWLDAFVSKVLTLEGGEWRVTTQKYYPLSNHFNCIVDMVFYNKDSIAFVENKVDSTLHTEQLERYETVLLQFLEDDVFQNVSLHYCTKRREEVTTPFEVKFNLFRWRDVYQFFLPFREDSLVDAFLLFLERKRLMKISELEGEDLQVLGKISSTMSKLEEIIELVQIEMGKRFGKPKVEQMIKELTVHDRYIAKISPAFADNYSDIAVGITFGDNAPALLVQVWCNRKNTKAEVFFRKLASHPQFFDQFYEKSSGWRARFLYPLKNIMGENDQWIFLEQWFQHHLNLLETFILETEELEWNIPIAREIIAHEGGDRFLLKLGSGRGQIMDLRNKVIHPAMNLDSLIKFGYWEENFEQHALPNINDVNLKQIKEYF</sequence>
<comment type="caution">
    <text evidence="1">The sequence shown here is derived from an EMBL/GenBank/DDBJ whole genome shotgun (WGS) entry which is preliminary data.</text>
</comment>
<accession>A0ABW5RYE2</accession>